<protein>
    <submittedName>
        <fullName evidence="2">Uncharacterized protein</fullName>
    </submittedName>
</protein>
<feature type="chain" id="PRO_5040144909" evidence="1">
    <location>
        <begin position="20"/>
        <end position="183"/>
    </location>
</feature>
<dbReference type="Pfam" id="PF12296">
    <property type="entry name" value="HsbA"/>
    <property type="match status" value="1"/>
</dbReference>
<proteinExistence type="predicted"/>
<name>A0A9P5Z394_9AGAR</name>
<dbReference type="OrthoDB" id="10440928at2759"/>
<keyword evidence="1" id="KW-0732">Signal</keyword>
<organism evidence="2 3">
    <name type="scientific">Pholiota conissans</name>
    <dbReference type="NCBI Taxonomy" id="109636"/>
    <lineage>
        <taxon>Eukaryota</taxon>
        <taxon>Fungi</taxon>
        <taxon>Dikarya</taxon>
        <taxon>Basidiomycota</taxon>
        <taxon>Agaricomycotina</taxon>
        <taxon>Agaricomycetes</taxon>
        <taxon>Agaricomycetidae</taxon>
        <taxon>Agaricales</taxon>
        <taxon>Agaricineae</taxon>
        <taxon>Strophariaceae</taxon>
        <taxon>Pholiota</taxon>
    </lineage>
</organism>
<dbReference type="Proteomes" id="UP000807469">
    <property type="component" value="Unassembled WGS sequence"/>
</dbReference>
<dbReference type="EMBL" id="MU155204">
    <property type="protein sequence ID" value="KAF9479878.1"/>
    <property type="molecule type" value="Genomic_DNA"/>
</dbReference>
<sequence>MKFQHAILFSLSATTFCFGANVADIQTDMNHLTSNITTFTTALSNFDPSNLVSTGVPLVLAAEGILQAITDSTTDAEALPKPVSNPAGLISAVTPLGISIPKALKAIENAKSKFAAIPASGTVAVGGVGGILVSLQSMSQILANATIAALPASQQASLVKVRNAINTAFASTIGTYGADICSN</sequence>
<feature type="signal peptide" evidence="1">
    <location>
        <begin position="1"/>
        <end position="19"/>
    </location>
</feature>
<gene>
    <name evidence="2" type="ORF">BDN70DRAFT_894599</name>
</gene>
<keyword evidence="3" id="KW-1185">Reference proteome</keyword>
<evidence type="ECO:0000313" key="2">
    <source>
        <dbReference type="EMBL" id="KAF9479878.1"/>
    </source>
</evidence>
<accession>A0A9P5Z394</accession>
<dbReference type="InterPro" id="IPR021054">
    <property type="entry name" value="Cell_wall_mannoprotein_1"/>
</dbReference>
<evidence type="ECO:0000256" key="1">
    <source>
        <dbReference type="SAM" id="SignalP"/>
    </source>
</evidence>
<reference evidence="2" key="1">
    <citation type="submission" date="2020-11" db="EMBL/GenBank/DDBJ databases">
        <authorList>
            <consortium name="DOE Joint Genome Institute"/>
            <person name="Ahrendt S."/>
            <person name="Riley R."/>
            <person name="Andreopoulos W."/>
            <person name="Labutti K."/>
            <person name="Pangilinan J."/>
            <person name="Ruiz-Duenas F.J."/>
            <person name="Barrasa J.M."/>
            <person name="Sanchez-Garcia M."/>
            <person name="Camarero S."/>
            <person name="Miyauchi S."/>
            <person name="Serrano A."/>
            <person name="Linde D."/>
            <person name="Babiker R."/>
            <person name="Drula E."/>
            <person name="Ayuso-Fernandez I."/>
            <person name="Pacheco R."/>
            <person name="Padilla G."/>
            <person name="Ferreira P."/>
            <person name="Barriuso J."/>
            <person name="Kellner H."/>
            <person name="Castanera R."/>
            <person name="Alfaro M."/>
            <person name="Ramirez L."/>
            <person name="Pisabarro A.G."/>
            <person name="Kuo A."/>
            <person name="Tritt A."/>
            <person name="Lipzen A."/>
            <person name="He G."/>
            <person name="Yan M."/>
            <person name="Ng V."/>
            <person name="Cullen D."/>
            <person name="Martin F."/>
            <person name="Rosso M.-N."/>
            <person name="Henrissat B."/>
            <person name="Hibbett D."/>
            <person name="Martinez A.T."/>
            <person name="Grigoriev I.V."/>
        </authorList>
    </citation>
    <scope>NUCLEOTIDE SEQUENCE</scope>
    <source>
        <strain evidence="2">CIRM-BRFM 674</strain>
    </source>
</reference>
<evidence type="ECO:0000313" key="3">
    <source>
        <dbReference type="Proteomes" id="UP000807469"/>
    </source>
</evidence>
<comment type="caution">
    <text evidence="2">The sequence shown here is derived from an EMBL/GenBank/DDBJ whole genome shotgun (WGS) entry which is preliminary data.</text>
</comment>
<dbReference type="AlphaFoldDB" id="A0A9P5Z394"/>